<dbReference type="AlphaFoldDB" id="A0A5C6C2F9"/>
<protein>
    <submittedName>
        <fullName evidence="4">Serine endoprotease</fullName>
    </submittedName>
</protein>
<feature type="domain" description="PDZ" evidence="3">
    <location>
        <begin position="136"/>
        <end position="210"/>
    </location>
</feature>
<keyword evidence="5" id="KW-1185">Reference proteome</keyword>
<feature type="region of interest" description="Disordered" evidence="2">
    <location>
        <begin position="49"/>
        <end position="131"/>
    </location>
</feature>
<dbReference type="SUPFAM" id="SSF50156">
    <property type="entry name" value="PDZ domain-like"/>
    <property type="match status" value="2"/>
</dbReference>
<dbReference type="InterPro" id="IPR036034">
    <property type="entry name" value="PDZ_sf"/>
</dbReference>
<dbReference type="GO" id="GO:0004222">
    <property type="term" value="F:metalloendopeptidase activity"/>
    <property type="evidence" value="ECO:0007669"/>
    <property type="project" value="InterPro"/>
</dbReference>
<dbReference type="InterPro" id="IPR001478">
    <property type="entry name" value="PDZ"/>
</dbReference>
<gene>
    <name evidence="4" type="ORF">Poly21_42280</name>
</gene>
<reference evidence="4 5" key="1">
    <citation type="journal article" date="2020" name="Antonie Van Leeuwenhoek">
        <title>Rhodopirellula heiligendammensis sp. nov., Rhodopirellula pilleata sp. nov., and Rhodopirellula solitaria sp. nov. isolated from natural or artificial marine surfaces in Northern Germany and California, USA, and emended description of the genus Rhodopirellula.</title>
        <authorList>
            <person name="Kallscheuer N."/>
            <person name="Wiegand S."/>
            <person name="Jogler M."/>
            <person name="Boedeker C."/>
            <person name="Peeters S.H."/>
            <person name="Rast P."/>
            <person name="Heuer A."/>
            <person name="Jetten M.S.M."/>
            <person name="Rohde M."/>
            <person name="Jogler C."/>
        </authorList>
    </citation>
    <scope>NUCLEOTIDE SEQUENCE [LARGE SCALE GENOMIC DNA]</scope>
    <source>
        <strain evidence="4 5">Poly21</strain>
    </source>
</reference>
<comment type="caution">
    <text evidence="4">The sequence shown here is derived from an EMBL/GenBank/DDBJ whole genome shotgun (WGS) entry which is preliminary data.</text>
</comment>
<evidence type="ECO:0000259" key="3">
    <source>
        <dbReference type="SMART" id="SM00228"/>
    </source>
</evidence>
<dbReference type="OrthoDB" id="255839at2"/>
<dbReference type="InterPro" id="IPR004387">
    <property type="entry name" value="Pept_M50_Zn"/>
</dbReference>
<dbReference type="Proteomes" id="UP000319908">
    <property type="component" value="Unassembled WGS sequence"/>
</dbReference>
<name>A0A5C6C2F9_9BACT</name>
<feature type="region of interest" description="Disordered" evidence="2">
    <location>
        <begin position="379"/>
        <end position="420"/>
    </location>
</feature>
<proteinExistence type="predicted"/>
<dbReference type="PANTHER" id="PTHR42837">
    <property type="entry name" value="REGULATOR OF SIGMA-E PROTEASE RSEP"/>
    <property type="match status" value="1"/>
</dbReference>
<dbReference type="GO" id="GO:0016020">
    <property type="term" value="C:membrane"/>
    <property type="evidence" value="ECO:0007669"/>
    <property type="project" value="InterPro"/>
</dbReference>
<accession>A0A5C6C2F9</accession>
<feature type="domain" description="PDZ" evidence="3">
    <location>
        <begin position="297"/>
        <end position="369"/>
    </location>
</feature>
<feature type="compositionally biased region" description="Polar residues" evidence="2">
    <location>
        <begin position="82"/>
        <end position="102"/>
    </location>
</feature>
<evidence type="ECO:0000313" key="4">
    <source>
        <dbReference type="EMBL" id="TWU17019.1"/>
    </source>
</evidence>
<feature type="compositionally biased region" description="Polar residues" evidence="2">
    <location>
        <begin position="110"/>
        <end position="124"/>
    </location>
</feature>
<feature type="compositionally biased region" description="Polar residues" evidence="2">
    <location>
        <begin position="436"/>
        <end position="447"/>
    </location>
</feature>
<evidence type="ECO:0000256" key="1">
    <source>
        <dbReference type="ARBA" id="ARBA00001947"/>
    </source>
</evidence>
<dbReference type="GO" id="GO:0006508">
    <property type="term" value="P:proteolysis"/>
    <property type="evidence" value="ECO:0007669"/>
    <property type="project" value="InterPro"/>
</dbReference>
<comment type="cofactor">
    <cofactor evidence="1">
        <name>Zn(2+)</name>
        <dbReference type="ChEBI" id="CHEBI:29105"/>
    </cofactor>
</comment>
<dbReference type="RefSeq" id="WP_146408533.1">
    <property type="nucleotide sequence ID" value="NZ_SJPU01000002.1"/>
</dbReference>
<feature type="region of interest" description="Disordered" evidence="2">
    <location>
        <begin position="434"/>
        <end position="497"/>
    </location>
</feature>
<dbReference type="PANTHER" id="PTHR42837:SF2">
    <property type="entry name" value="MEMBRANE METALLOPROTEASE ARASP2, CHLOROPLASTIC-RELATED"/>
    <property type="match status" value="1"/>
</dbReference>
<sequence>MTKSPSQLKTRLLNILLTGVMLAMVWQGALSQPASAQGLMNRIRARIESRMGFPPPPPGTPARPLGYRPPASVAPPGGVDGRQSSNYRLPAGTPNSAPTASLQRPRVLATPTTDQNQASQQALSQRLGGGDAAAEPTLGIEIVPVAIGRERGLEIQGFRPDSRLPEVGIRRGDVIVAMDGQRTDSMASMIAARRQIPPGGRATMQIVRAGQLYQVRLPAWPAADAAGMQSDAVATADPARMDSALRSAAKPPVEGEPAEDGAVWTSPIESPNDQAAQRDVPKYPDLPAGPTLARPRASLGIKAGDASPQRGVIVVEVSDGSAGKVGGLHVDDRIVSAAGRLVRDTGGLIRELALTQPGDSLTLGVVRGDTMRELVVEMGDREGRPVQGANSLAKAARDQTVTPAEASDQGGAESPQSNLLNGVGAALGNFFGGGASTDSASPQTSGNVDAAAGQRASQSDQVEDDSAEESANVFELPAPAPEGGSQPNDPLALPDDE</sequence>
<organism evidence="4 5">
    <name type="scientific">Allorhodopirellula heiligendammensis</name>
    <dbReference type="NCBI Taxonomy" id="2714739"/>
    <lineage>
        <taxon>Bacteria</taxon>
        <taxon>Pseudomonadati</taxon>
        <taxon>Planctomycetota</taxon>
        <taxon>Planctomycetia</taxon>
        <taxon>Pirellulales</taxon>
        <taxon>Pirellulaceae</taxon>
        <taxon>Allorhodopirellula</taxon>
    </lineage>
</organism>
<evidence type="ECO:0000313" key="5">
    <source>
        <dbReference type="Proteomes" id="UP000319908"/>
    </source>
</evidence>
<dbReference type="Pfam" id="PF13180">
    <property type="entry name" value="PDZ_2"/>
    <property type="match status" value="1"/>
</dbReference>
<dbReference type="SMART" id="SM00228">
    <property type="entry name" value="PDZ"/>
    <property type="match status" value="2"/>
</dbReference>
<evidence type="ECO:0000256" key="2">
    <source>
        <dbReference type="SAM" id="MobiDB-lite"/>
    </source>
</evidence>
<feature type="region of interest" description="Disordered" evidence="2">
    <location>
        <begin position="245"/>
        <end position="279"/>
    </location>
</feature>
<dbReference type="Gene3D" id="2.30.42.10">
    <property type="match status" value="2"/>
</dbReference>
<dbReference type="EMBL" id="SJPU01000002">
    <property type="protein sequence ID" value="TWU17019.1"/>
    <property type="molecule type" value="Genomic_DNA"/>
</dbReference>